<accession>A0ABR0EM44</accession>
<protein>
    <submittedName>
        <fullName evidence="1">Uncharacterized protein</fullName>
    </submittedName>
</protein>
<evidence type="ECO:0000313" key="1">
    <source>
        <dbReference type="EMBL" id="KAK4502651.1"/>
    </source>
</evidence>
<organism evidence="1 2">
    <name type="scientific">Zasmidium cellare</name>
    <name type="common">Wine cellar mold</name>
    <name type="synonym">Racodium cellare</name>
    <dbReference type="NCBI Taxonomy" id="395010"/>
    <lineage>
        <taxon>Eukaryota</taxon>
        <taxon>Fungi</taxon>
        <taxon>Dikarya</taxon>
        <taxon>Ascomycota</taxon>
        <taxon>Pezizomycotina</taxon>
        <taxon>Dothideomycetes</taxon>
        <taxon>Dothideomycetidae</taxon>
        <taxon>Mycosphaerellales</taxon>
        <taxon>Mycosphaerellaceae</taxon>
        <taxon>Zasmidium</taxon>
    </lineage>
</organism>
<proteinExistence type="predicted"/>
<dbReference type="EMBL" id="JAXOVC010000004">
    <property type="protein sequence ID" value="KAK4502651.1"/>
    <property type="molecule type" value="Genomic_DNA"/>
</dbReference>
<name>A0ABR0EM44_ZASCE</name>
<reference evidence="1 2" key="1">
    <citation type="journal article" date="2023" name="G3 (Bethesda)">
        <title>A chromosome-level genome assembly of Zasmidium syzygii isolated from banana leaves.</title>
        <authorList>
            <person name="van Westerhoven A.C."/>
            <person name="Mehrabi R."/>
            <person name="Talebi R."/>
            <person name="Steentjes M.B.F."/>
            <person name="Corcolon B."/>
            <person name="Chong P.A."/>
            <person name="Kema G.H.J."/>
            <person name="Seidl M.F."/>
        </authorList>
    </citation>
    <scope>NUCLEOTIDE SEQUENCE [LARGE SCALE GENOMIC DNA]</scope>
    <source>
        <strain evidence="1 2">P124</strain>
    </source>
</reference>
<comment type="caution">
    <text evidence="1">The sequence shown here is derived from an EMBL/GenBank/DDBJ whole genome shotgun (WGS) entry which is preliminary data.</text>
</comment>
<dbReference type="Proteomes" id="UP001305779">
    <property type="component" value="Unassembled WGS sequence"/>
</dbReference>
<evidence type="ECO:0000313" key="2">
    <source>
        <dbReference type="Proteomes" id="UP001305779"/>
    </source>
</evidence>
<sequence>MQLDKEVHTEFNSPTPGHREQRLFYAGTDTASSGATLIWAESKDEVSNIVYPGVPKAILEQLFDAFSILSHRRNDHMLLQSQTANEVSTYQHKRRFAEDSILDLIKDLSSRKRDGQTTTTEQSFDHIKRQLLGDGVALESQSQIVIDVGSRCSSIQYRLHEAEQRFMGVLKDLVLHLPGGAELWSEMEAAAKERMEEVSEASEEIPKPAQAYFEAAGDIHVLREQIFDLLQQHSEDRAKRDLLRDQEKEPIPPDQEFEETYQAAQDALRGQLSEAFQAAEDAKRICEAQSIDIEALRHRNRSDVDDIEEPPTPKALPFFMNTLVPELPPNGTPPPEMETEVAQQGSEMSSWVVEDWLKDPETELRSESIHIKSSLPEVKAITRLEKTRKDTGYPLRRTQSESMLYFDG</sequence>
<keyword evidence="2" id="KW-1185">Reference proteome</keyword>
<gene>
    <name evidence="1" type="ORF">PRZ48_006077</name>
</gene>